<reference evidence="2" key="2">
    <citation type="submission" date="2020-09" db="EMBL/GenBank/DDBJ databases">
        <authorList>
            <person name="Sun Q."/>
            <person name="Zhou Y."/>
        </authorList>
    </citation>
    <scope>NUCLEOTIDE SEQUENCE</scope>
    <source>
        <strain evidence="2">CGMCC 1.12919</strain>
    </source>
</reference>
<comment type="caution">
    <text evidence="2">The sequence shown here is derived from an EMBL/GenBank/DDBJ whole genome shotgun (WGS) entry which is preliminary data.</text>
</comment>
<dbReference type="AlphaFoldDB" id="A0A916UAF5"/>
<feature type="signal peptide" evidence="1">
    <location>
        <begin position="1"/>
        <end position="19"/>
    </location>
</feature>
<dbReference type="EMBL" id="BMGG01000004">
    <property type="protein sequence ID" value="GGC65380.1"/>
    <property type="molecule type" value="Genomic_DNA"/>
</dbReference>
<evidence type="ECO:0008006" key="4">
    <source>
        <dbReference type="Google" id="ProtNLM"/>
    </source>
</evidence>
<feature type="chain" id="PRO_5036765356" description="PsiF repeat-containing protein" evidence="1">
    <location>
        <begin position="20"/>
        <end position="69"/>
    </location>
</feature>
<reference evidence="2" key="1">
    <citation type="journal article" date="2014" name="Int. J. Syst. Evol. Microbiol.">
        <title>Complete genome sequence of Corynebacterium casei LMG S-19264T (=DSM 44701T), isolated from a smear-ripened cheese.</title>
        <authorList>
            <consortium name="US DOE Joint Genome Institute (JGI-PGF)"/>
            <person name="Walter F."/>
            <person name="Albersmeier A."/>
            <person name="Kalinowski J."/>
            <person name="Ruckert C."/>
        </authorList>
    </citation>
    <scope>NUCLEOTIDE SEQUENCE</scope>
    <source>
        <strain evidence="2">CGMCC 1.12919</strain>
    </source>
</reference>
<proteinExistence type="predicted"/>
<evidence type="ECO:0000256" key="1">
    <source>
        <dbReference type="SAM" id="SignalP"/>
    </source>
</evidence>
<sequence length="69" mass="7417">MRQLAVSALLILLVSNALAQAPNTVSKPQACRAEATKAVKGNKALNCDRDMNSCRSYGKQIYDACMSRG</sequence>
<evidence type="ECO:0000313" key="2">
    <source>
        <dbReference type="EMBL" id="GGC65380.1"/>
    </source>
</evidence>
<accession>A0A916UAF5</accession>
<protein>
    <recommendedName>
        <fullName evidence="4">PsiF repeat-containing protein</fullName>
    </recommendedName>
</protein>
<name>A0A916UAF5_9HYPH</name>
<evidence type="ECO:0000313" key="3">
    <source>
        <dbReference type="Proteomes" id="UP000637002"/>
    </source>
</evidence>
<dbReference type="Proteomes" id="UP000637002">
    <property type="component" value="Unassembled WGS sequence"/>
</dbReference>
<organism evidence="2 3">
    <name type="scientific">Chelatococcus reniformis</name>
    <dbReference type="NCBI Taxonomy" id="1494448"/>
    <lineage>
        <taxon>Bacteria</taxon>
        <taxon>Pseudomonadati</taxon>
        <taxon>Pseudomonadota</taxon>
        <taxon>Alphaproteobacteria</taxon>
        <taxon>Hyphomicrobiales</taxon>
        <taxon>Chelatococcaceae</taxon>
        <taxon>Chelatococcus</taxon>
    </lineage>
</organism>
<keyword evidence="1" id="KW-0732">Signal</keyword>
<gene>
    <name evidence="2" type="ORF">GCM10010994_24960</name>
</gene>
<keyword evidence="3" id="KW-1185">Reference proteome</keyword>